<evidence type="ECO:0000256" key="14">
    <source>
        <dbReference type="ARBA" id="ARBA00046362"/>
    </source>
</evidence>
<evidence type="ECO:0000256" key="7">
    <source>
        <dbReference type="ARBA" id="ARBA00022737"/>
    </source>
</evidence>
<evidence type="ECO:0000256" key="5">
    <source>
        <dbReference type="ARBA" id="ARBA00022588"/>
    </source>
</evidence>
<keyword evidence="9" id="KW-0805">Transcription regulation</keyword>
<dbReference type="AlphaFoldDB" id="A0A9P0PVV2"/>
<evidence type="ECO:0000256" key="15">
    <source>
        <dbReference type="SAM" id="MobiDB-lite"/>
    </source>
</evidence>
<dbReference type="SUPFAM" id="SSF51045">
    <property type="entry name" value="WW domain"/>
    <property type="match status" value="1"/>
</dbReference>
<dbReference type="GO" id="GO:0016607">
    <property type="term" value="C:nuclear speck"/>
    <property type="evidence" value="ECO:0007669"/>
    <property type="project" value="UniProtKB-SubCell"/>
</dbReference>
<dbReference type="PROSITE" id="PS50020">
    <property type="entry name" value="WW_DOMAIN_2"/>
    <property type="match status" value="1"/>
</dbReference>
<evidence type="ECO:0000256" key="9">
    <source>
        <dbReference type="ARBA" id="ARBA00023015"/>
    </source>
</evidence>
<keyword evidence="8" id="KW-0391">Immunity</keyword>
<dbReference type="EMBL" id="CAKOFQ010007240">
    <property type="protein sequence ID" value="CAH1995814.1"/>
    <property type="molecule type" value="Genomic_DNA"/>
</dbReference>
<keyword evidence="11" id="KW-0508">mRNA splicing</keyword>
<proteinExistence type="predicted"/>
<feature type="compositionally biased region" description="Basic and acidic residues" evidence="15">
    <location>
        <begin position="127"/>
        <end position="208"/>
    </location>
</feature>
<dbReference type="PANTHER" id="PTHR21737">
    <property type="entry name" value="POLYGLUTAMINE BINDING PROTEIN 1/MARVEL MEMBRANE-ASSOCIATING DOMAIN CONTAINING 3"/>
    <property type="match status" value="1"/>
</dbReference>
<evidence type="ECO:0000256" key="10">
    <source>
        <dbReference type="ARBA" id="ARBA00023163"/>
    </source>
</evidence>
<sequence length="266" mass="31167">MPLPPALAAKLSKRGIIARKQKPEPVKKQDFKGLSACPNKSNVYHECNVWCETHWKGAATPDSVYQRKIQKLLAKYPLPMNWTDIFDKGCGRYYFWNMENDLVSWLPPKHPKSIKCQSAAKLRENRLKMKEREERLEKEKDSTKHKEKEKDREREKDKDRERDRDSDDESSFRSKYVSEKREKDRDRDDRRYRRDEKYRGGRKRKDEIDPMDPAAYSDIPQGTWSDGLETGKSKAADSTASGAIYQQRPYPAPGEVLAANKEKLKK</sequence>
<evidence type="ECO:0000256" key="6">
    <source>
        <dbReference type="ARBA" id="ARBA00022664"/>
    </source>
</evidence>
<dbReference type="SMART" id="SM00456">
    <property type="entry name" value="WW"/>
    <property type="match status" value="1"/>
</dbReference>
<dbReference type="PANTHER" id="PTHR21737:SF3">
    <property type="entry name" value="POLYGLUTAMINE-BINDING PROTEIN 1"/>
    <property type="match status" value="1"/>
</dbReference>
<dbReference type="InterPro" id="IPR036020">
    <property type="entry name" value="WW_dom_sf"/>
</dbReference>
<comment type="caution">
    <text evidence="17">The sequence shown here is derived from an EMBL/GenBank/DDBJ whole genome shotgun (WGS) entry which is preliminary data.</text>
</comment>
<reference evidence="17" key="1">
    <citation type="submission" date="2022-03" db="EMBL/GenBank/DDBJ databases">
        <authorList>
            <person name="Sayadi A."/>
        </authorList>
    </citation>
    <scope>NUCLEOTIDE SEQUENCE</scope>
</reference>
<keyword evidence="5" id="KW-0399">Innate immunity</keyword>
<dbReference type="Gene3D" id="3.40.30.10">
    <property type="entry name" value="Glutaredoxin"/>
    <property type="match status" value="1"/>
</dbReference>
<dbReference type="OrthoDB" id="42462at2759"/>
<dbReference type="GO" id="GO:0000380">
    <property type="term" value="P:alternative mRNA splicing, via spliceosome"/>
    <property type="evidence" value="ECO:0007669"/>
    <property type="project" value="TreeGrafter"/>
</dbReference>
<dbReference type="GO" id="GO:0005737">
    <property type="term" value="C:cytoplasm"/>
    <property type="evidence" value="ECO:0007669"/>
    <property type="project" value="TreeGrafter"/>
</dbReference>
<protein>
    <recommendedName>
        <fullName evidence="3">Polyglutamine-binding protein 1</fullName>
    </recommendedName>
    <alternativeName>
        <fullName evidence="13">Polyglutamine tract-binding protein 1</fullName>
    </alternativeName>
</protein>
<comment type="subunit">
    <text evidence="14">Interacts with POU3F2/Brn-2, ATXN1, TXNL4A, HTT and AR. Interaction with ATXN1 correlates positively with the length of the polyglutamine tract. Interacts with RNA polymerase II large subunit in a phosphorylation-dependent manner. Forms a ternary complex with ATXN1 mutant and phosphorylated RNA polymerase II. Interacts (via C-terminus) with TXNL4A and CD2BP2. Interacts (via WW domain) with ATN1 and SF3B1, and may interact with additional splice factors. Interacts (via WW domain) with WBP11; Leading to reduce interaction between PQBP1 and TXNL4A. Interacts with CAPRIN1. Interacts with DDX1. Interacts with SFPQ. Interacts with KHSRP.</text>
</comment>
<evidence type="ECO:0000256" key="12">
    <source>
        <dbReference type="ARBA" id="ARBA00023242"/>
    </source>
</evidence>
<evidence type="ECO:0000256" key="8">
    <source>
        <dbReference type="ARBA" id="ARBA00022859"/>
    </source>
</evidence>
<comment type="subcellular location">
    <subcellularLocation>
        <location evidence="2">Cytoplasmic granule</location>
    </subcellularLocation>
    <subcellularLocation>
        <location evidence="1">Nucleus speckle</location>
    </subcellularLocation>
</comment>
<evidence type="ECO:0000256" key="11">
    <source>
        <dbReference type="ARBA" id="ARBA00023187"/>
    </source>
</evidence>
<evidence type="ECO:0000256" key="2">
    <source>
        <dbReference type="ARBA" id="ARBA00004463"/>
    </source>
</evidence>
<keyword evidence="6" id="KW-0507">mRNA processing</keyword>
<evidence type="ECO:0000256" key="13">
    <source>
        <dbReference type="ARBA" id="ARBA00042167"/>
    </source>
</evidence>
<feature type="region of interest" description="Disordered" evidence="15">
    <location>
        <begin position="127"/>
        <end position="266"/>
    </location>
</feature>
<name>A0A9P0PVV2_ACAOB</name>
<keyword evidence="12" id="KW-0539">Nucleus</keyword>
<accession>A0A9P0PVV2</accession>
<keyword evidence="10" id="KW-0804">Transcription</keyword>
<dbReference type="GO" id="GO:0045087">
    <property type="term" value="P:innate immune response"/>
    <property type="evidence" value="ECO:0007669"/>
    <property type="project" value="UniProtKB-KW"/>
</dbReference>
<organism evidence="17 18">
    <name type="scientific">Acanthoscelides obtectus</name>
    <name type="common">Bean weevil</name>
    <name type="synonym">Bruchus obtectus</name>
    <dbReference type="NCBI Taxonomy" id="200917"/>
    <lineage>
        <taxon>Eukaryota</taxon>
        <taxon>Metazoa</taxon>
        <taxon>Ecdysozoa</taxon>
        <taxon>Arthropoda</taxon>
        <taxon>Hexapoda</taxon>
        <taxon>Insecta</taxon>
        <taxon>Pterygota</taxon>
        <taxon>Neoptera</taxon>
        <taxon>Endopterygota</taxon>
        <taxon>Coleoptera</taxon>
        <taxon>Polyphaga</taxon>
        <taxon>Cucujiformia</taxon>
        <taxon>Chrysomeloidea</taxon>
        <taxon>Chrysomelidae</taxon>
        <taxon>Bruchinae</taxon>
        <taxon>Bruchini</taxon>
        <taxon>Acanthoscelides</taxon>
    </lineage>
</organism>
<dbReference type="Proteomes" id="UP001152888">
    <property type="component" value="Unassembled WGS sequence"/>
</dbReference>
<evidence type="ECO:0000256" key="4">
    <source>
        <dbReference type="ARBA" id="ARBA00022553"/>
    </source>
</evidence>
<keyword evidence="7" id="KW-0677">Repeat</keyword>
<gene>
    <name evidence="17" type="ORF">ACAOBT_LOCUS22862</name>
</gene>
<evidence type="ECO:0000313" key="18">
    <source>
        <dbReference type="Proteomes" id="UP001152888"/>
    </source>
</evidence>
<keyword evidence="4" id="KW-0597">Phosphoprotein</keyword>
<feature type="domain" description="WW" evidence="16">
    <location>
        <begin position="76"/>
        <end position="110"/>
    </location>
</feature>
<evidence type="ECO:0000259" key="16">
    <source>
        <dbReference type="PROSITE" id="PS50020"/>
    </source>
</evidence>
<evidence type="ECO:0000256" key="3">
    <source>
        <dbReference type="ARBA" id="ARBA00021117"/>
    </source>
</evidence>
<evidence type="ECO:0000313" key="17">
    <source>
        <dbReference type="EMBL" id="CAH1995814.1"/>
    </source>
</evidence>
<keyword evidence="18" id="KW-1185">Reference proteome</keyword>
<dbReference type="GO" id="GO:0043021">
    <property type="term" value="F:ribonucleoprotein complex binding"/>
    <property type="evidence" value="ECO:0007669"/>
    <property type="project" value="TreeGrafter"/>
</dbReference>
<dbReference type="InterPro" id="IPR001202">
    <property type="entry name" value="WW_dom"/>
</dbReference>
<evidence type="ECO:0000256" key="1">
    <source>
        <dbReference type="ARBA" id="ARBA00004324"/>
    </source>
</evidence>